<comment type="caution">
    <text evidence="2">The sequence shown here is derived from an EMBL/GenBank/DDBJ whole genome shotgun (WGS) entry which is preliminary data.</text>
</comment>
<dbReference type="PANTHER" id="PTHR11012">
    <property type="entry name" value="PROTEIN KINASE-LIKE DOMAIN-CONTAINING"/>
    <property type="match status" value="1"/>
</dbReference>
<feature type="domain" description="CHK kinase-like" evidence="1">
    <location>
        <begin position="124"/>
        <end position="301"/>
    </location>
</feature>
<sequence>MALTATPAARLLDTTDEIDAAWVTTVLAERFPGVAVRGVATRPIGAGNVSDTVHLQLDYEVRPDGAPDALVAKFRPRAPEVHAHALGSGAYHREIGGYRAITERSACRIPRLFHVAGDETTINLVVEDLTAARPGDQVAGCGVDEAAAVLAQLARLHATFAPTDPATAPAWPIRMTEAADYWTPTIERGAAILLDRFADRLERGDLDTVAAAGEIARDWHLLPQTRLTLTHGDPRVDNVLFEAVGDGLGAVLIDWQVTGLRNPMYDVGYFLSGSIGVADRRAHERRLIEGYLDGYAAIAPGYDADEAFSDYRTQVLSGLMITTAAIAVLPDVEPVNRLILALLERNCAAARDWDGVAATRERSGR</sequence>
<dbReference type="EMBL" id="JBBEGM010000009">
    <property type="protein sequence ID" value="MEJ2863823.1"/>
    <property type="molecule type" value="Genomic_DNA"/>
</dbReference>
<reference evidence="2 3" key="1">
    <citation type="submission" date="2024-03" db="EMBL/GenBank/DDBJ databases">
        <title>Actinomycetospora sp. OC33-EN07, a novel actinomycete isolated from wild orchid (Aerides multiflora).</title>
        <authorList>
            <person name="Suriyachadkun C."/>
        </authorList>
    </citation>
    <scope>NUCLEOTIDE SEQUENCE [LARGE SCALE GENOMIC DNA]</scope>
    <source>
        <strain evidence="2 3">OC33-EN07</strain>
    </source>
</reference>
<dbReference type="RefSeq" id="WP_337705183.1">
    <property type="nucleotide sequence ID" value="NZ_JBBEGM010000009.1"/>
</dbReference>
<proteinExistence type="predicted"/>
<keyword evidence="3" id="KW-1185">Reference proteome</keyword>
<dbReference type="Proteomes" id="UP001369736">
    <property type="component" value="Unassembled WGS sequence"/>
</dbReference>
<protein>
    <submittedName>
        <fullName evidence="2">Phosphotransferase</fullName>
    </submittedName>
</protein>
<evidence type="ECO:0000313" key="2">
    <source>
        <dbReference type="EMBL" id="MEJ2863823.1"/>
    </source>
</evidence>
<dbReference type="InterPro" id="IPR002575">
    <property type="entry name" value="Aminoglycoside_PTrfase"/>
</dbReference>
<name>A0ABU8M946_9PSEU</name>
<evidence type="ECO:0000259" key="1">
    <source>
        <dbReference type="SMART" id="SM00587"/>
    </source>
</evidence>
<gene>
    <name evidence="2" type="ORF">WCD58_21880</name>
</gene>
<dbReference type="SMART" id="SM00587">
    <property type="entry name" value="CHK"/>
    <property type="match status" value="1"/>
</dbReference>
<dbReference type="InterPro" id="IPR011009">
    <property type="entry name" value="Kinase-like_dom_sf"/>
</dbReference>
<dbReference type="SUPFAM" id="SSF56112">
    <property type="entry name" value="Protein kinase-like (PK-like)"/>
    <property type="match status" value="1"/>
</dbReference>
<evidence type="ECO:0000313" key="3">
    <source>
        <dbReference type="Proteomes" id="UP001369736"/>
    </source>
</evidence>
<dbReference type="Pfam" id="PF01636">
    <property type="entry name" value="APH"/>
    <property type="match status" value="1"/>
</dbReference>
<dbReference type="InterPro" id="IPR015897">
    <property type="entry name" value="CHK_kinase-like"/>
</dbReference>
<organism evidence="2 3">
    <name type="scientific">Actinomycetospora flava</name>
    <dbReference type="NCBI Taxonomy" id="3129232"/>
    <lineage>
        <taxon>Bacteria</taxon>
        <taxon>Bacillati</taxon>
        <taxon>Actinomycetota</taxon>
        <taxon>Actinomycetes</taxon>
        <taxon>Pseudonocardiales</taxon>
        <taxon>Pseudonocardiaceae</taxon>
        <taxon>Actinomycetospora</taxon>
    </lineage>
</organism>
<dbReference type="Gene3D" id="3.90.1200.10">
    <property type="match status" value="1"/>
</dbReference>
<accession>A0ABU8M946</accession>
<dbReference type="PANTHER" id="PTHR11012:SF30">
    <property type="entry name" value="PROTEIN KINASE-LIKE DOMAIN-CONTAINING"/>
    <property type="match status" value="1"/>
</dbReference>